<accession>A0AAP0NXN9</accession>
<evidence type="ECO:0000256" key="6">
    <source>
        <dbReference type="ARBA" id="ARBA00023136"/>
    </source>
</evidence>
<comment type="similarity">
    <text evidence="2">Belongs to the MLO family.</text>
</comment>
<feature type="transmembrane region" description="Helical" evidence="9">
    <location>
        <begin position="192"/>
        <end position="214"/>
    </location>
</feature>
<comment type="caution">
    <text evidence="10">The sequence shown here is derived from an EMBL/GenBank/DDBJ whole genome shotgun (WGS) entry which is preliminary data.</text>
</comment>
<feature type="compositionally biased region" description="Basic and acidic residues" evidence="8">
    <location>
        <begin position="369"/>
        <end position="383"/>
    </location>
</feature>
<dbReference type="EMBL" id="JBBNAF010000008">
    <property type="protein sequence ID" value="KAK9121510.1"/>
    <property type="molecule type" value="Genomic_DNA"/>
</dbReference>
<keyword evidence="4" id="KW-0611">Plant defense</keyword>
<feature type="region of interest" description="Disordered" evidence="8">
    <location>
        <begin position="331"/>
        <end position="398"/>
    </location>
</feature>
<keyword evidence="6 9" id="KW-0472">Membrane</keyword>
<evidence type="ECO:0000256" key="8">
    <source>
        <dbReference type="SAM" id="MobiDB-lite"/>
    </source>
</evidence>
<keyword evidence="11" id="KW-1185">Reference proteome</keyword>
<dbReference type="Proteomes" id="UP001420932">
    <property type="component" value="Unassembled WGS sequence"/>
</dbReference>
<evidence type="ECO:0000313" key="11">
    <source>
        <dbReference type="Proteomes" id="UP001420932"/>
    </source>
</evidence>
<evidence type="ECO:0008006" key="12">
    <source>
        <dbReference type="Google" id="ProtNLM"/>
    </source>
</evidence>
<evidence type="ECO:0000256" key="2">
    <source>
        <dbReference type="ARBA" id="ARBA00006574"/>
    </source>
</evidence>
<organism evidence="10 11">
    <name type="scientific">Stephania yunnanensis</name>
    <dbReference type="NCBI Taxonomy" id="152371"/>
    <lineage>
        <taxon>Eukaryota</taxon>
        <taxon>Viridiplantae</taxon>
        <taxon>Streptophyta</taxon>
        <taxon>Embryophyta</taxon>
        <taxon>Tracheophyta</taxon>
        <taxon>Spermatophyta</taxon>
        <taxon>Magnoliopsida</taxon>
        <taxon>Ranunculales</taxon>
        <taxon>Menispermaceae</taxon>
        <taxon>Menispermoideae</taxon>
        <taxon>Cissampelideae</taxon>
        <taxon>Stephania</taxon>
    </lineage>
</organism>
<dbReference type="AlphaFoldDB" id="A0AAP0NXN9"/>
<evidence type="ECO:0000256" key="1">
    <source>
        <dbReference type="ARBA" id="ARBA00004141"/>
    </source>
</evidence>
<keyword evidence="7" id="KW-0568">Pathogenesis-related protein</keyword>
<sequence>MAGEGEGLLSHSKELDQTPTWAVAAVVAVIIVVSIILEKVLHHVGENYISRICIPLRIADSMLPCPYRGGDVEPVKDPTHPVEEHHRRRLLSNERRFLSGDDEDPTCQAGYQPLISIHGLHQLHIFIFFLAVFHVVYSAITMMLGRLKIRGWKEWERETSTRISTDDQPRFRLTHETSFVKGHSSFWTKIPFFFYVVILSVGTKLQSIIAQMAIEIQEKHAVIQGIPLVQVTDKHFWFGWPQLVLYLIHFTLFQNAFQITYFLWIAYEFGLTSCFHENLHLIVAKFFLGLVVQFMCSYITLPLYALVTQMGSTMKQSIFDEETSKAIKKWRMKAKKKNDGPTTKTLGGSPSESPVQLGRGELPSDAEAVELRTREQRHGKPETDQDGAFTEVDLLNGP</sequence>
<evidence type="ECO:0000256" key="7">
    <source>
        <dbReference type="ARBA" id="ARBA00023265"/>
    </source>
</evidence>
<feature type="compositionally biased region" description="Polar residues" evidence="8">
    <location>
        <begin position="340"/>
        <end position="354"/>
    </location>
</feature>
<evidence type="ECO:0000256" key="5">
    <source>
        <dbReference type="ARBA" id="ARBA00022989"/>
    </source>
</evidence>
<gene>
    <name evidence="10" type="ORF">Syun_019127</name>
</gene>
<feature type="transmembrane region" description="Helical" evidence="9">
    <location>
        <begin position="123"/>
        <end position="145"/>
    </location>
</feature>
<dbReference type="PANTHER" id="PTHR31942">
    <property type="entry name" value="MLO-LIKE PROTEIN 1"/>
    <property type="match status" value="1"/>
</dbReference>
<evidence type="ECO:0000256" key="4">
    <source>
        <dbReference type="ARBA" id="ARBA00022821"/>
    </source>
</evidence>
<evidence type="ECO:0000256" key="3">
    <source>
        <dbReference type="ARBA" id="ARBA00022692"/>
    </source>
</evidence>
<feature type="transmembrane region" description="Helical" evidence="9">
    <location>
        <begin position="20"/>
        <end position="41"/>
    </location>
</feature>
<dbReference type="GO" id="GO:0016020">
    <property type="term" value="C:membrane"/>
    <property type="evidence" value="ECO:0007669"/>
    <property type="project" value="UniProtKB-SubCell"/>
</dbReference>
<feature type="transmembrane region" description="Helical" evidence="9">
    <location>
        <begin position="286"/>
        <end position="307"/>
    </location>
</feature>
<comment type="subcellular location">
    <subcellularLocation>
        <location evidence="1">Membrane</location>
        <topology evidence="1">Multi-pass membrane protein</topology>
    </subcellularLocation>
</comment>
<proteinExistence type="inferred from homology"/>
<dbReference type="GO" id="GO:0006952">
    <property type="term" value="P:defense response"/>
    <property type="evidence" value="ECO:0007669"/>
    <property type="project" value="UniProtKB-KW"/>
</dbReference>
<name>A0AAP0NXN9_9MAGN</name>
<keyword evidence="3 9" id="KW-0812">Transmembrane</keyword>
<dbReference type="InterPro" id="IPR004326">
    <property type="entry name" value="Mlo"/>
</dbReference>
<dbReference type="Pfam" id="PF03094">
    <property type="entry name" value="Mlo"/>
    <property type="match status" value="2"/>
</dbReference>
<keyword evidence="5 9" id="KW-1133">Transmembrane helix</keyword>
<reference evidence="10 11" key="1">
    <citation type="submission" date="2024-01" db="EMBL/GenBank/DDBJ databases">
        <title>Genome assemblies of Stephania.</title>
        <authorList>
            <person name="Yang L."/>
        </authorList>
    </citation>
    <scope>NUCLEOTIDE SEQUENCE [LARGE SCALE GENOMIC DNA]</scope>
    <source>
        <strain evidence="10">YNDBR</strain>
        <tissue evidence="10">Leaf</tissue>
    </source>
</reference>
<protein>
    <recommendedName>
        <fullName evidence="12">MLO-like protein</fullName>
    </recommendedName>
</protein>
<dbReference type="PANTHER" id="PTHR31942:SF49">
    <property type="entry name" value="MLO-LIKE PROTEIN 8"/>
    <property type="match status" value="1"/>
</dbReference>
<evidence type="ECO:0000313" key="10">
    <source>
        <dbReference type="EMBL" id="KAK9121510.1"/>
    </source>
</evidence>
<evidence type="ECO:0000256" key="9">
    <source>
        <dbReference type="SAM" id="Phobius"/>
    </source>
</evidence>
<feature type="transmembrane region" description="Helical" evidence="9">
    <location>
        <begin position="243"/>
        <end position="266"/>
    </location>
</feature>